<gene>
    <name evidence="1" type="ORF">BH720_031340</name>
</gene>
<name>A0ACD5H337_9CYAN</name>
<evidence type="ECO:0000313" key="1">
    <source>
        <dbReference type="EMBL" id="XPM67432.1"/>
    </source>
</evidence>
<reference evidence="1 2" key="1">
    <citation type="journal article" date="2016" name="Genome Announc.">
        <title>Draft Genome Sequence of the Thermotolerant Cyanobacterium Desertifilum sp. IPPAS B-1220.</title>
        <authorList>
            <person name="Mironov K.S."/>
            <person name="Sinetova M.A."/>
            <person name="Bolatkhan K."/>
            <person name="Zayadan B.K."/>
            <person name="Ustinova V.V."/>
            <person name="Kupriyanova E.V."/>
            <person name="Skrypnik A.N."/>
            <person name="Gogoleva N.E."/>
            <person name="Gogolev Y.V."/>
            <person name="Los D.A."/>
        </authorList>
    </citation>
    <scope>NUCLEOTIDE SEQUENCE [LARGE SCALE GENOMIC DNA]</scope>
    <source>
        <strain evidence="1 2">IPPAS B-1220</strain>
    </source>
</reference>
<dbReference type="EMBL" id="CP182909">
    <property type="protein sequence ID" value="XPM67432.1"/>
    <property type="molecule type" value="Genomic_DNA"/>
</dbReference>
<keyword evidence="2" id="KW-1185">Reference proteome</keyword>
<proteinExistence type="predicted"/>
<sequence>MRLIGDLCDLRHNLTAIAISTRRIIGLESYATEQHCSLYQSLN</sequence>
<accession>A0ACD5H337</accession>
<evidence type="ECO:0000313" key="2">
    <source>
        <dbReference type="Proteomes" id="UP000095472"/>
    </source>
</evidence>
<organism evidence="1 2">
    <name type="scientific">Desertifilum tharense IPPAS B-1220</name>
    <dbReference type="NCBI Taxonomy" id="1781255"/>
    <lineage>
        <taxon>Bacteria</taxon>
        <taxon>Bacillati</taxon>
        <taxon>Cyanobacteriota</taxon>
        <taxon>Cyanophyceae</taxon>
        <taxon>Desertifilales</taxon>
        <taxon>Desertifilaceae</taxon>
        <taxon>Desertifilum</taxon>
    </lineage>
</organism>
<dbReference type="Proteomes" id="UP000095472">
    <property type="component" value="Chromosome"/>
</dbReference>
<protein>
    <submittedName>
        <fullName evidence="1">Uncharacterized protein</fullName>
    </submittedName>
</protein>